<comment type="caution">
    <text evidence="3">The sequence shown here is derived from an EMBL/GenBank/DDBJ whole genome shotgun (WGS) entry which is preliminary data.</text>
</comment>
<evidence type="ECO:0000256" key="1">
    <source>
        <dbReference type="ARBA" id="ARBA00007521"/>
    </source>
</evidence>
<keyword evidence="4" id="KW-1185">Reference proteome</keyword>
<evidence type="ECO:0000313" key="4">
    <source>
        <dbReference type="Proteomes" id="UP000226442"/>
    </source>
</evidence>
<dbReference type="AlphaFoldDB" id="A0A2G4F3T1"/>
<sequence length="114" mass="12508">MTSYNFGDVVLVPFPFTDQTTNKKRPAVVISSDVYNAEYLDRILMGITSQVSSSPKVGDIIITDWRSAGLLKASLIKPVITTIEKQLILKKLGRLQDVDIKSLKEGLIGIIGNS</sequence>
<accession>A0A2G4F3T1</accession>
<name>A0A2G4F3T1_9CYAN</name>
<evidence type="ECO:0000313" key="3">
    <source>
        <dbReference type="EMBL" id="PHX56398.1"/>
    </source>
</evidence>
<dbReference type="Proteomes" id="UP000226442">
    <property type="component" value="Unassembled WGS sequence"/>
</dbReference>
<dbReference type="OrthoDB" id="129822at2"/>
<proteinExistence type="inferred from homology"/>
<dbReference type="GO" id="GO:0003677">
    <property type="term" value="F:DNA binding"/>
    <property type="evidence" value="ECO:0007669"/>
    <property type="project" value="InterPro"/>
</dbReference>
<reference evidence="3" key="1">
    <citation type="submission" date="2017-10" db="EMBL/GenBank/DDBJ databases">
        <title>Draft genome sequence of the planktic cyanobacteria Tychonema bourrellyi isolated from alpine lentic freshwater.</title>
        <authorList>
            <person name="Tett A."/>
            <person name="Armanini F."/>
            <person name="Asnicar F."/>
            <person name="Boscaini A."/>
            <person name="Pasolli E."/>
            <person name="Zolfo M."/>
            <person name="Donati C."/>
            <person name="Salmaso N."/>
            <person name="Segata N."/>
        </authorList>
    </citation>
    <scope>NUCLEOTIDE SEQUENCE</scope>
    <source>
        <strain evidence="3">FEM_GT703</strain>
    </source>
</reference>
<dbReference type="Gene3D" id="2.30.30.110">
    <property type="match status" value="1"/>
</dbReference>
<gene>
    <name evidence="3" type="ORF">CP500_005655</name>
</gene>
<dbReference type="EMBL" id="NXIB02000021">
    <property type="protein sequence ID" value="PHX56398.1"/>
    <property type="molecule type" value="Genomic_DNA"/>
</dbReference>
<protein>
    <submittedName>
        <fullName evidence="3">Type II toxin-antitoxin system PemK/MazF family toxin</fullName>
    </submittedName>
</protein>
<comment type="similarity">
    <text evidence="1">Belongs to the PemK/MazF family.</text>
</comment>
<organism evidence="3 4">
    <name type="scientific">Tychonema bourrellyi FEM_GT703</name>
    <dbReference type="NCBI Taxonomy" id="2040638"/>
    <lineage>
        <taxon>Bacteria</taxon>
        <taxon>Bacillati</taxon>
        <taxon>Cyanobacteriota</taxon>
        <taxon>Cyanophyceae</taxon>
        <taxon>Oscillatoriophycideae</taxon>
        <taxon>Oscillatoriales</taxon>
        <taxon>Microcoleaceae</taxon>
        <taxon>Tychonema</taxon>
    </lineage>
</organism>
<dbReference type="Pfam" id="PF02452">
    <property type="entry name" value="PemK_toxin"/>
    <property type="match status" value="1"/>
</dbReference>
<keyword evidence="2" id="KW-1277">Toxin-antitoxin system</keyword>
<dbReference type="SUPFAM" id="SSF50118">
    <property type="entry name" value="Cell growth inhibitor/plasmid maintenance toxic component"/>
    <property type="match status" value="1"/>
</dbReference>
<evidence type="ECO:0000256" key="2">
    <source>
        <dbReference type="ARBA" id="ARBA00022649"/>
    </source>
</evidence>
<dbReference type="InterPro" id="IPR003477">
    <property type="entry name" value="PemK-like"/>
</dbReference>
<dbReference type="InterPro" id="IPR011067">
    <property type="entry name" value="Plasmid_toxin/cell-grow_inhib"/>
</dbReference>
<dbReference type="RefSeq" id="WP_096829434.1">
    <property type="nucleotide sequence ID" value="NZ_NXIB02000021.1"/>
</dbReference>